<comment type="caution">
    <text evidence="2">The sequence shown here is derived from an EMBL/GenBank/DDBJ whole genome shotgun (WGS) entry which is preliminary data.</text>
</comment>
<protein>
    <submittedName>
        <fullName evidence="2">Uncharacterized protein</fullName>
    </submittedName>
</protein>
<dbReference type="EMBL" id="JAVREQ010000034">
    <property type="protein sequence ID" value="MDT0382307.1"/>
    <property type="molecule type" value="Genomic_DNA"/>
</dbReference>
<evidence type="ECO:0000256" key="1">
    <source>
        <dbReference type="SAM" id="MobiDB-lite"/>
    </source>
</evidence>
<feature type="region of interest" description="Disordered" evidence="1">
    <location>
        <begin position="223"/>
        <end position="252"/>
    </location>
</feature>
<keyword evidence="3" id="KW-1185">Reference proteome</keyword>
<gene>
    <name evidence="2" type="ORF">RM572_26465</name>
</gene>
<dbReference type="Proteomes" id="UP001183414">
    <property type="component" value="Unassembled WGS sequence"/>
</dbReference>
<name>A0ABU2P2A7_9ACTN</name>
<reference evidence="3" key="1">
    <citation type="submission" date="2023-07" db="EMBL/GenBank/DDBJ databases">
        <title>30 novel species of actinomycetes from the DSMZ collection.</title>
        <authorList>
            <person name="Nouioui I."/>
        </authorList>
    </citation>
    <scope>NUCLEOTIDE SEQUENCE [LARGE SCALE GENOMIC DNA]</scope>
    <source>
        <strain evidence="3">DSM 42041</strain>
    </source>
</reference>
<organism evidence="2 3">
    <name type="scientific">Streptomyces hazeniae</name>
    <dbReference type="NCBI Taxonomy" id="3075538"/>
    <lineage>
        <taxon>Bacteria</taxon>
        <taxon>Bacillati</taxon>
        <taxon>Actinomycetota</taxon>
        <taxon>Actinomycetes</taxon>
        <taxon>Kitasatosporales</taxon>
        <taxon>Streptomycetaceae</taxon>
        <taxon>Streptomyces</taxon>
    </lineage>
</organism>
<accession>A0ABU2P2A7</accession>
<evidence type="ECO:0000313" key="3">
    <source>
        <dbReference type="Proteomes" id="UP001183414"/>
    </source>
</evidence>
<evidence type="ECO:0000313" key="2">
    <source>
        <dbReference type="EMBL" id="MDT0382307.1"/>
    </source>
</evidence>
<proteinExistence type="predicted"/>
<dbReference type="RefSeq" id="WP_311675905.1">
    <property type="nucleotide sequence ID" value="NZ_JAVREQ010000034.1"/>
</dbReference>
<feature type="compositionally biased region" description="Pro residues" evidence="1">
    <location>
        <begin position="234"/>
        <end position="246"/>
    </location>
</feature>
<sequence length="252" mass="27410">MPPTDSTPPEDSRSSPRDLDLRLDGFEAADHHTEVAFWHAVGYEQDAHNVLAEHHTPDGSSSYYVAHNSAVTWGIPGDPQIAALQVKRDLKAKTFTFEHVMLPLPAMAQSWLISRGCPRDAIRIPLGATAGPADEAPRALEERLMGDGDHFALGYSYTSDDLDDMVIVAATRDLNGTSATPYRVLLQEVDTNTWTYTLREGGFATADEAVQWCRDRLAGTAGPLPPVRMTAAAPRPPQTPPVPGYSPPGRSR</sequence>